<keyword evidence="2" id="KW-1185">Reference proteome</keyword>
<evidence type="ECO:0000313" key="2">
    <source>
        <dbReference type="Proteomes" id="UP000190897"/>
    </source>
</evidence>
<dbReference type="AlphaFoldDB" id="A0A1T5EIP5"/>
<dbReference type="Proteomes" id="UP000190897">
    <property type="component" value="Unassembled WGS sequence"/>
</dbReference>
<dbReference type="STRING" id="651661.SAMN05660293_02483"/>
<dbReference type="EMBL" id="FUZA01000002">
    <property type="protein sequence ID" value="SKB83638.1"/>
    <property type="molecule type" value="Genomic_DNA"/>
</dbReference>
<reference evidence="2" key="1">
    <citation type="submission" date="2017-02" db="EMBL/GenBank/DDBJ databases">
        <authorList>
            <person name="Varghese N."/>
            <person name="Submissions S."/>
        </authorList>
    </citation>
    <scope>NUCLEOTIDE SEQUENCE [LARGE SCALE GENOMIC DNA]</scope>
    <source>
        <strain evidence="2">DSM 22270</strain>
    </source>
</reference>
<evidence type="ECO:0000313" key="1">
    <source>
        <dbReference type="EMBL" id="SKB83638.1"/>
    </source>
</evidence>
<sequence>MSETVESYFGKCLLTQVSNFYKDPIKNEAEGIAANGVVEAEKVQVIHYPDCQQLVFHMPKYAYDAGSYLLIDNATGAMIEDLQVKDRLNGGTMMLIDTLPYKPGSYTIEASWPDGWTHQICFTKLEETNPSSISVGSRQPSNDLPNNPMPVVNYVQDGRGGKIFYRNGEIAIGFDWEFAGGNAVVIIFIPEEKHWEAQTKTSPASRDEIIKHVANRAIEDKAPGCRAEIYADHISIVR</sequence>
<accession>A0A1T5EIP5</accession>
<dbReference type="RefSeq" id="WP_082214962.1">
    <property type="nucleotide sequence ID" value="NZ_FUZA01000002.1"/>
</dbReference>
<proteinExistence type="predicted"/>
<organism evidence="1 2">
    <name type="scientific">Dyadobacter psychrophilus</name>
    <dbReference type="NCBI Taxonomy" id="651661"/>
    <lineage>
        <taxon>Bacteria</taxon>
        <taxon>Pseudomonadati</taxon>
        <taxon>Bacteroidota</taxon>
        <taxon>Cytophagia</taxon>
        <taxon>Cytophagales</taxon>
        <taxon>Spirosomataceae</taxon>
        <taxon>Dyadobacter</taxon>
    </lineage>
</organism>
<name>A0A1T5EIP5_9BACT</name>
<protein>
    <submittedName>
        <fullName evidence="1">Uncharacterized protein</fullName>
    </submittedName>
</protein>
<gene>
    <name evidence="1" type="ORF">SAMN05660293_02483</name>
</gene>
<dbReference type="OrthoDB" id="922827at2"/>